<reference evidence="2 3" key="1">
    <citation type="journal article" date="2024" name="BMC Genomics">
        <title>De novo assembly and annotation of Popillia japonica's genome with initial clues to its potential as an invasive pest.</title>
        <authorList>
            <person name="Cucini C."/>
            <person name="Boschi S."/>
            <person name="Funari R."/>
            <person name="Cardaioli E."/>
            <person name="Iannotti N."/>
            <person name="Marturano G."/>
            <person name="Paoli F."/>
            <person name="Bruttini M."/>
            <person name="Carapelli A."/>
            <person name="Frati F."/>
            <person name="Nardi F."/>
        </authorList>
    </citation>
    <scope>NUCLEOTIDE SEQUENCE [LARGE SCALE GENOMIC DNA]</scope>
    <source>
        <strain evidence="2">DMR45628</strain>
    </source>
</reference>
<dbReference type="SMART" id="SM00513">
    <property type="entry name" value="SAP"/>
    <property type="match status" value="1"/>
</dbReference>
<evidence type="ECO:0000313" key="2">
    <source>
        <dbReference type="EMBL" id="KAK9692844.1"/>
    </source>
</evidence>
<dbReference type="Pfam" id="PF02037">
    <property type="entry name" value="SAP"/>
    <property type="match status" value="1"/>
</dbReference>
<dbReference type="Gene3D" id="1.10.720.30">
    <property type="entry name" value="SAP domain"/>
    <property type="match status" value="1"/>
</dbReference>
<evidence type="ECO:0000259" key="1">
    <source>
        <dbReference type="PROSITE" id="PS50800"/>
    </source>
</evidence>
<feature type="domain" description="SAP" evidence="1">
    <location>
        <begin position="6"/>
        <end position="40"/>
    </location>
</feature>
<dbReference type="SUPFAM" id="SSF68906">
    <property type="entry name" value="SAP domain"/>
    <property type="match status" value="1"/>
</dbReference>
<dbReference type="InterPro" id="IPR003034">
    <property type="entry name" value="SAP_dom"/>
</dbReference>
<comment type="caution">
    <text evidence="2">The sequence shown here is derived from an EMBL/GenBank/DDBJ whole genome shotgun (WGS) entry which is preliminary data.</text>
</comment>
<dbReference type="EMBL" id="JASPKY010000564">
    <property type="protein sequence ID" value="KAK9692844.1"/>
    <property type="molecule type" value="Genomic_DNA"/>
</dbReference>
<protein>
    <submittedName>
        <fullName evidence="2">SAP domain</fullName>
    </submittedName>
</protein>
<name>A0AAW1ISF4_POPJA</name>
<dbReference type="AlphaFoldDB" id="A0AAW1ISF4"/>
<dbReference type="Proteomes" id="UP001458880">
    <property type="component" value="Unassembled WGS sequence"/>
</dbReference>
<organism evidence="2 3">
    <name type="scientific">Popillia japonica</name>
    <name type="common">Japanese beetle</name>
    <dbReference type="NCBI Taxonomy" id="7064"/>
    <lineage>
        <taxon>Eukaryota</taxon>
        <taxon>Metazoa</taxon>
        <taxon>Ecdysozoa</taxon>
        <taxon>Arthropoda</taxon>
        <taxon>Hexapoda</taxon>
        <taxon>Insecta</taxon>
        <taxon>Pterygota</taxon>
        <taxon>Neoptera</taxon>
        <taxon>Endopterygota</taxon>
        <taxon>Coleoptera</taxon>
        <taxon>Polyphaga</taxon>
        <taxon>Scarabaeiformia</taxon>
        <taxon>Scarabaeidae</taxon>
        <taxon>Rutelinae</taxon>
        <taxon>Popillia</taxon>
    </lineage>
</organism>
<accession>A0AAW1ISF4</accession>
<dbReference type="PROSITE" id="PS50800">
    <property type="entry name" value="SAP"/>
    <property type="match status" value="1"/>
</dbReference>
<keyword evidence="3" id="KW-1185">Reference proteome</keyword>
<proteinExistence type="predicted"/>
<dbReference type="InterPro" id="IPR036361">
    <property type="entry name" value="SAP_dom_sf"/>
</dbReference>
<evidence type="ECO:0000313" key="3">
    <source>
        <dbReference type="Proteomes" id="UP001458880"/>
    </source>
</evidence>
<gene>
    <name evidence="2" type="ORF">QE152_g34877</name>
</gene>
<sequence length="140" mass="16200">MSGRLILDLKVCELREELEKRHLPTSGKKHELVNRLKNIMKSDYLSVTIKNDSVIAGNLNNSFSSDASDVTVVHGAKARKESKSNRINLLMCRRLQRLEQQLNFLVKENMKLRHLMNHSLKINKQNSNTERFNVSKKKLC</sequence>